<dbReference type="AlphaFoldDB" id="A0A059CYQ4"/>
<reference evidence="2" key="1">
    <citation type="submission" date="2013-07" db="EMBL/GenBank/DDBJ databases">
        <title>The genome of Eucalyptus grandis.</title>
        <authorList>
            <person name="Schmutz J."/>
            <person name="Hayes R."/>
            <person name="Myburg A."/>
            <person name="Tuskan G."/>
            <person name="Grattapaglia D."/>
            <person name="Rokhsar D.S."/>
        </authorList>
    </citation>
    <scope>NUCLEOTIDE SEQUENCE</scope>
    <source>
        <tissue evidence="2">Leaf extractions</tissue>
    </source>
</reference>
<dbReference type="EMBL" id="KK198754">
    <property type="protein sequence ID" value="KCW83623.1"/>
    <property type="molecule type" value="Genomic_DNA"/>
</dbReference>
<feature type="compositionally biased region" description="Basic and acidic residues" evidence="1">
    <location>
        <begin position="54"/>
        <end position="63"/>
    </location>
</feature>
<dbReference type="InParanoid" id="A0A059CYQ4"/>
<organism evidence="2">
    <name type="scientific">Eucalyptus grandis</name>
    <name type="common">Flooded gum</name>
    <dbReference type="NCBI Taxonomy" id="71139"/>
    <lineage>
        <taxon>Eukaryota</taxon>
        <taxon>Viridiplantae</taxon>
        <taxon>Streptophyta</taxon>
        <taxon>Embryophyta</taxon>
        <taxon>Tracheophyta</taxon>
        <taxon>Spermatophyta</taxon>
        <taxon>Magnoliopsida</taxon>
        <taxon>eudicotyledons</taxon>
        <taxon>Gunneridae</taxon>
        <taxon>Pentapetalae</taxon>
        <taxon>rosids</taxon>
        <taxon>malvids</taxon>
        <taxon>Myrtales</taxon>
        <taxon>Myrtaceae</taxon>
        <taxon>Myrtoideae</taxon>
        <taxon>Eucalypteae</taxon>
        <taxon>Eucalyptus</taxon>
    </lineage>
</organism>
<dbReference type="Gramene" id="KCW83623">
    <property type="protein sequence ID" value="KCW83623"/>
    <property type="gene ID" value="EUGRSUZ_B00518"/>
</dbReference>
<accession>A0A059CYQ4</accession>
<evidence type="ECO:0000313" key="2">
    <source>
        <dbReference type="EMBL" id="KCW83623.1"/>
    </source>
</evidence>
<evidence type="ECO:0000256" key="1">
    <source>
        <dbReference type="SAM" id="MobiDB-lite"/>
    </source>
</evidence>
<name>A0A059CYQ4_EUCGR</name>
<sequence>MASGGGEGEDLVRTSLASDRGKGCSNCQAVVAPPYSSCCRGPSPCAEPSSSNTERNRDRRSPRTLEANQSAIGEWTSRPSLLAGFRSTQSSRVGQSSLIVVVESLKSSWISSYQMVSAFNEIRSDRAASNWPSKLPHLPDSQPWNLRWVSRNRDRRSIRFIRGSSVSFKVFLGEPRAAPRLPVVLGIARRRSPPSGSPSVFTREPTFIAIPENMGRRGIG</sequence>
<protein>
    <submittedName>
        <fullName evidence="2">Uncharacterized protein</fullName>
    </submittedName>
</protein>
<gene>
    <name evidence="2" type="ORF">EUGRSUZ_B00518</name>
</gene>
<feature type="region of interest" description="Disordered" evidence="1">
    <location>
        <begin position="1"/>
        <end position="70"/>
    </location>
</feature>
<proteinExistence type="predicted"/>